<dbReference type="PANTHER" id="PTHR30111">
    <property type="entry name" value="33 KDA CHAPERONIN"/>
    <property type="match status" value="1"/>
</dbReference>
<reference evidence="7" key="1">
    <citation type="submission" date="2016-10" db="EMBL/GenBank/DDBJ databases">
        <authorList>
            <person name="Varghese N."/>
            <person name="Submissions S."/>
        </authorList>
    </citation>
    <scope>NUCLEOTIDE SEQUENCE [LARGE SCALE GENOMIC DNA]</scope>
    <source>
        <strain evidence="7">DSM 3384</strain>
    </source>
</reference>
<evidence type="ECO:0000256" key="4">
    <source>
        <dbReference type="ARBA" id="ARBA00023186"/>
    </source>
</evidence>
<dbReference type="GO" id="GO:0051082">
    <property type="term" value="F:unfolded protein binding"/>
    <property type="evidence" value="ECO:0007669"/>
    <property type="project" value="InterPro"/>
</dbReference>
<proteinExistence type="predicted"/>
<organism evidence="6 7">
    <name type="scientific">Desulfobacula phenolica</name>
    <dbReference type="NCBI Taxonomy" id="90732"/>
    <lineage>
        <taxon>Bacteria</taxon>
        <taxon>Pseudomonadati</taxon>
        <taxon>Thermodesulfobacteriota</taxon>
        <taxon>Desulfobacteria</taxon>
        <taxon>Desulfobacterales</taxon>
        <taxon>Desulfobacteraceae</taxon>
        <taxon>Desulfobacula</taxon>
    </lineage>
</organism>
<dbReference type="InterPro" id="IPR016154">
    <property type="entry name" value="Heat_shock_Hsp33_C"/>
</dbReference>
<dbReference type="Proteomes" id="UP000199608">
    <property type="component" value="Unassembled WGS sequence"/>
</dbReference>
<keyword evidence="1" id="KW-0963">Cytoplasm</keyword>
<sequence length="308" mass="34593">MIKKDVFNNDVKAQFKASAKDRIYRFIMADQTIRGAIVHNTRMVNEMRANHELGPLETLVLGQAYIAATLLCASLKDKNDRLSIDIQCSGPVKGLDVESNVFGEVRGYLKTRQIKVTHPENIKYLSTLYGAGFLTVTKYLENYPTPYSGKVALEHGSIAEDLANYFLVSEQIPTGFNLSVFFDDNQEVKGAGGIFLQALPGADASRVIEAEKMIQGIDSLGNLFSKGQTPEEIINREFSSLEPQFLNNSRVEFFCRCSKDRMEGYLKSLPDKEKKDIMKNGPFPLELCCHHCNSVYHFSEKDLKVLGR</sequence>
<dbReference type="CDD" id="cd00498">
    <property type="entry name" value="Hsp33"/>
    <property type="match status" value="1"/>
</dbReference>
<keyword evidence="2" id="KW-0862">Zinc</keyword>
<dbReference type="SUPFAM" id="SSF118352">
    <property type="entry name" value="HSP33 redox switch-like"/>
    <property type="match status" value="1"/>
</dbReference>
<dbReference type="GO" id="GO:0005737">
    <property type="term" value="C:cytoplasm"/>
    <property type="evidence" value="ECO:0007669"/>
    <property type="project" value="InterPro"/>
</dbReference>
<name>A0A1H2DVL1_9BACT</name>
<dbReference type="AlphaFoldDB" id="A0A1H2DVL1"/>
<evidence type="ECO:0000256" key="2">
    <source>
        <dbReference type="ARBA" id="ARBA00022833"/>
    </source>
</evidence>
<dbReference type="InterPro" id="IPR000397">
    <property type="entry name" value="Heat_shock_Hsp33"/>
</dbReference>
<evidence type="ECO:0000256" key="1">
    <source>
        <dbReference type="ARBA" id="ARBA00022490"/>
    </source>
</evidence>
<accession>A0A1H2DVL1</accession>
<dbReference type="Gene3D" id="3.90.1280.10">
    <property type="entry name" value="HSP33 redox switch-like"/>
    <property type="match status" value="1"/>
</dbReference>
<keyword evidence="5" id="KW-0676">Redox-active center</keyword>
<dbReference type="PIRSF" id="PIRSF005261">
    <property type="entry name" value="Heat_shock_Hsp33"/>
    <property type="match status" value="1"/>
</dbReference>
<keyword evidence="3" id="KW-1015">Disulfide bond</keyword>
<protein>
    <submittedName>
        <fullName evidence="6">Molecular chaperone Hsp33</fullName>
    </submittedName>
</protein>
<evidence type="ECO:0000313" key="7">
    <source>
        <dbReference type="Proteomes" id="UP000199608"/>
    </source>
</evidence>
<dbReference type="Gene3D" id="3.55.30.10">
    <property type="entry name" value="Hsp33 domain"/>
    <property type="match status" value="1"/>
</dbReference>
<keyword evidence="7" id="KW-1185">Reference proteome</keyword>
<dbReference type="SUPFAM" id="SSF64397">
    <property type="entry name" value="Hsp33 domain"/>
    <property type="match status" value="1"/>
</dbReference>
<evidence type="ECO:0000256" key="3">
    <source>
        <dbReference type="ARBA" id="ARBA00023157"/>
    </source>
</evidence>
<dbReference type="Pfam" id="PF01430">
    <property type="entry name" value="HSP33"/>
    <property type="match status" value="1"/>
</dbReference>
<keyword evidence="4" id="KW-0143">Chaperone</keyword>
<evidence type="ECO:0000256" key="5">
    <source>
        <dbReference type="ARBA" id="ARBA00023284"/>
    </source>
</evidence>
<dbReference type="GO" id="GO:0042026">
    <property type="term" value="P:protein refolding"/>
    <property type="evidence" value="ECO:0007669"/>
    <property type="project" value="TreeGrafter"/>
</dbReference>
<dbReference type="EMBL" id="FNLL01000002">
    <property type="protein sequence ID" value="SDT86873.1"/>
    <property type="molecule type" value="Genomic_DNA"/>
</dbReference>
<dbReference type="InterPro" id="IPR016153">
    <property type="entry name" value="Heat_shock_Hsp33_N"/>
</dbReference>
<evidence type="ECO:0000313" key="6">
    <source>
        <dbReference type="EMBL" id="SDT86873.1"/>
    </source>
</evidence>
<gene>
    <name evidence="6" type="ORF">SAMN04487931_102241</name>
</gene>
<dbReference type="GO" id="GO:0044183">
    <property type="term" value="F:protein folding chaperone"/>
    <property type="evidence" value="ECO:0007669"/>
    <property type="project" value="TreeGrafter"/>
</dbReference>
<dbReference type="PANTHER" id="PTHR30111:SF1">
    <property type="entry name" value="33 KDA CHAPERONIN"/>
    <property type="match status" value="1"/>
</dbReference>
<dbReference type="RefSeq" id="WP_092230530.1">
    <property type="nucleotide sequence ID" value="NZ_FNLL01000002.1"/>
</dbReference>